<comment type="caution">
    <text evidence="1">The sequence shown here is derived from an EMBL/GenBank/DDBJ whole genome shotgun (WGS) entry which is preliminary data.</text>
</comment>
<reference evidence="1" key="1">
    <citation type="submission" date="2020-10" db="EMBL/GenBank/DDBJ databases">
        <authorList>
            <person name="Gilroy R."/>
        </authorList>
    </citation>
    <scope>NUCLEOTIDE SEQUENCE</scope>
    <source>
        <strain evidence="1">CHK152-2994</strain>
    </source>
</reference>
<reference evidence="1" key="2">
    <citation type="journal article" date="2021" name="PeerJ">
        <title>Extensive microbial diversity within the chicken gut microbiome revealed by metagenomics and culture.</title>
        <authorList>
            <person name="Gilroy R."/>
            <person name="Ravi A."/>
            <person name="Getino M."/>
            <person name="Pursley I."/>
            <person name="Horton D.L."/>
            <person name="Alikhan N.F."/>
            <person name="Baker D."/>
            <person name="Gharbi K."/>
            <person name="Hall N."/>
            <person name="Watson M."/>
            <person name="Adriaenssens E.M."/>
            <person name="Foster-Nyarko E."/>
            <person name="Jarju S."/>
            <person name="Secka A."/>
            <person name="Antonio M."/>
            <person name="Oren A."/>
            <person name="Chaudhuri R.R."/>
            <person name="La Ragione R."/>
            <person name="Hildebrand F."/>
            <person name="Pallen M.J."/>
        </authorList>
    </citation>
    <scope>NUCLEOTIDE SEQUENCE</scope>
    <source>
        <strain evidence="1">CHK152-2994</strain>
    </source>
</reference>
<gene>
    <name evidence="1" type="ORF">IAD41_08460</name>
</gene>
<evidence type="ECO:0000313" key="2">
    <source>
        <dbReference type="Proteomes" id="UP000824139"/>
    </source>
</evidence>
<feature type="non-terminal residue" evidence="1">
    <location>
        <position position="1"/>
    </location>
</feature>
<evidence type="ECO:0000313" key="1">
    <source>
        <dbReference type="EMBL" id="HIS83618.1"/>
    </source>
</evidence>
<name>A0A9D1K4Z1_9BACT</name>
<organism evidence="1 2">
    <name type="scientific">Candidatus Scatenecus faecavium</name>
    <dbReference type="NCBI Taxonomy" id="2840915"/>
    <lineage>
        <taxon>Bacteria</taxon>
        <taxon>Candidatus Scatenecus</taxon>
    </lineage>
</organism>
<proteinExistence type="predicted"/>
<accession>A0A9D1K4Z1</accession>
<protein>
    <submittedName>
        <fullName evidence="1">Uncharacterized protein</fullName>
    </submittedName>
</protein>
<dbReference type="AlphaFoldDB" id="A0A9D1K4Z1"/>
<sequence>KLVASNGMRLWIASNGGTYYTHTNTQVDGAPANMKYYVVFADLNGSKGPNKAQWTDAGNLGWTSDSKMVDIVAFVVTEASVVIPVGPPEIDTRYMLASAIYPPDDENRPEGTRSKPMSYYEAKYDAFGSSKSLAEPMSLDFYKDFATNSPFAITYPTPGSANVAEGCTDGGNMVSPCYVKIEEYN</sequence>
<dbReference type="EMBL" id="DVJO01000182">
    <property type="protein sequence ID" value="HIS83618.1"/>
    <property type="molecule type" value="Genomic_DNA"/>
</dbReference>
<dbReference type="Proteomes" id="UP000824139">
    <property type="component" value="Unassembled WGS sequence"/>
</dbReference>